<dbReference type="Proteomes" id="UP000700596">
    <property type="component" value="Unassembled WGS sequence"/>
</dbReference>
<gene>
    <name evidence="2" type="ORF">B0J11DRAFT_606547</name>
</gene>
<reference evidence="2" key="1">
    <citation type="journal article" date="2021" name="Nat. Commun.">
        <title>Genetic determinants of endophytism in the Arabidopsis root mycobiome.</title>
        <authorList>
            <person name="Mesny F."/>
            <person name="Miyauchi S."/>
            <person name="Thiergart T."/>
            <person name="Pickel B."/>
            <person name="Atanasova L."/>
            <person name="Karlsson M."/>
            <person name="Huettel B."/>
            <person name="Barry K.W."/>
            <person name="Haridas S."/>
            <person name="Chen C."/>
            <person name="Bauer D."/>
            <person name="Andreopoulos W."/>
            <person name="Pangilinan J."/>
            <person name="LaButti K."/>
            <person name="Riley R."/>
            <person name="Lipzen A."/>
            <person name="Clum A."/>
            <person name="Drula E."/>
            <person name="Henrissat B."/>
            <person name="Kohler A."/>
            <person name="Grigoriev I.V."/>
            <person name="Martin F.M."/>
            <person name="Hacquard S."/>
        </authorList>
    </citation>
    <scope>NUCLEOTIDE SEQUENCE</scope>
    <source>
        <strain evidence="2">MPI-CAGE-CH-0243</strain>
    </source>
</reference>
<name>A0A9P9DQU1_9PLEO</name>
<proteinExistence type="predicted"/>
<dbReference type="OrthoDB" id="4771937at2759"/>
<evidence type="ECO:0000313" key="2">
    <source>
        <dbReference type="EMBL" id="KAH7123621.1"/>
    </source>
</evidence>
<evidence type="ECO:0000256" key="1">
    <source>
        <dbReference type="SAM" id="MobiDB-lite"/>
    </source>
</evidence>
<feature type="region of interest" description="Disordered" evidence="1">
    <location>
        <begin position="1"/>
        <end position="35"/>
    </location>
</feature>
<evidence type="ECO:0000313" key="3">
    <source>
        <dbReference type="Proteomes" id="UP000700596"/>
    </source>
</evidence>
<accession>A0A9P9DQU1</accession>
<protein>
    <submittedName>
        <fullName evidence="2">Uncharacterized protein</fullName>
    </submittedName>
</protein>
<comment type="caution">
    <text evidence="2">The sequence shown here is derived from an EMBL/GenBank/DDBJ whole genome shotgun (WGS) entry which is preliminary data.</text>
</comment>
<sequence>MAKKSIARISPSPSRSSSPSPTAKPLPARPGTSGTEALLTTNRRTASAHFIAAQRAEQTYKAKKRTASAKVQRSDAARHFGDAGRSFGMGMKCLAEVVRAGPWVVRSWCEEWREGRDARERVRVLERKRRLEERLEGKGKGRMEEREDEEEEGVKGETEK</sequence>
<feature type="compositionally biased region" description="Basic and acidic residues" evidence="1">
    <location>
        <begin position="133"/>
        <end position="145"/>
    </location>
</feature>
<organism evidence="2 3">
    <name type="scientific">Dendryphion nanum</name>
    <dbReference type="NCBI Taxonomy" id="256645"/>
    <lineage>
        <taxon>Eukaryota</taxon>
        <taxon>Fungi</taxon>
        <taxon>Dikarya</taxon>
        <taxon>Ascomycota</taxon>
        <taxon>Pezizomycotina</taxon>
        <taxon>Dothideomycetes</taxon>
        <taxon>Pleosporomycetidae</taxon>
        <taxon>Pleosporales</taxon>
        <taxon>Torulaceae</taxon>
        <taxon>Dendryphion</taxon>
    </lineage>
</organism>
<dbReference type="EMBL" id="JAGMWT010000008">
    <property type="protein sequence ID" value="KAH7123621.1"/>
    <property type="molecule type" value="Genomic_DNA"/>
</dbReference>
<feature type="compositionally biased region" description="Low complexity" evidence="1">
    <location>
        <begin position="7"/>
        <end position="21"/>
    </location>
</feature>
<keyword evidence="3" id="KW-1185">Reference proteome</keyword>
<feature type="region of interest" description="Disordered" evidence="1">
    <location>
        <begin position="133"/>
        <end position="160"/>
    </location>
</feature>
<dbReference type="AlphaFoldDB" id="A0A9P9DQU1"/>